<evidence type="ECO:0000256" key="1">
    <source>
        <dbReference type="SAM" id="Phobius"/>
    </source>
</evidence>
<feature type="transmembrane region" description="Helical" evidence="1">
    <location>
        <begin position="20"/>
        <end position="42"/>
    </location>
</feature>
<comment type="caution">
    <text evidence="2">The sequence shown here is derived from an EMBL/GenBank/DDBJ whole genome shotgun (WGS) entry which is preliminary data.</text>
</comment>
<keyword evidence="3" id="KW-1185">Reference proteome</keyword>
<proteinExistence type="predicted"/>
<accession>A0A9X5FD84</accession>
<dbReference type="RefSeq" id="WP_168448334.1">
    <property type="nucleotide sequence ID" value="NZ_JAAXOW010000007.1"/>
</dbReference>
<dbReference type="NCBIfam" id="NF042935">
    <property type="entry name" value="SCO6880_fam"/>
    <property type="match status" value="1"/>
</dbReference>
<dbReference type="AlphaFoldDB" id="A0A9X5FD84"/>
<evidence type="ECO:0008006" key="4">
    <source>
        <dbReference type="Google" id="ProtNLM"/>
    </source>
</evidence>
<sequence length="495" mass="52860">MSTYLETARFPRLERQGFMFGMTGGQLGVLAGAGALLMRAVLSQDVTNIVTTILFVAGPLAAFGTIAVQRRALTTITLEIGVWYMRKLLGQTTWKVRPESTVEDHSFGVPGAVGTRISVHRTGFADGALLWDARENTATAVMRVEATSFALASDDDRAGRAAGWAQLCAQVVQHEGVSRVATYARTIPAASAAASDYYVRTSAQRGAGAAASEWADAQYRELLDQGRSLDAAVGVVSRDTLVAITIDANAARNLIRGAGGGKRGMSLVMAREVAALGRLLEEAGATATSWLTAEEVAETIRVAFDPGAVDALEDRRAHGATPVQVPAAGPTVVHEEVDHLVTDTGLHQTFWVAEWPRTEVPIGFLANLLCRGTYAHTFTQVFTPVPLHKALKDVADARMGIESQMNVNTRLGRPITAEMRASLDDVMEREQELTQGFGDVRFTGYLTISAPTEDGLGAARAEALMAASQLDLRLLKRQQAAAFTAAALPIGWGLK</sequence>
<feature type="transmembrane region" description="Helical" evidence="1">
    <location>
        <begin position="48"/>
        <end position="68"/>
    </location>
</feature>
<keyword evidence="1" id="KW-0472">Membrane</keyword>
<keyword evidence="1" id="KW-1133">Transmembrane helix</keyword>
<evidence type="ECO:0000313" key="3">
    <source>
        <dbReference type="Proteomes" id="UP000774283"/>
    </source>
</evidence>
<reference evidence="2 3" key="1">
    <citation type="submission" date="2020-04" db="EMBL/GenBank/DDBJ databases">
        <title>MicrobeNet Type strains.</title>
        <authorList>
            <person name="Nicholson A.C."/>
        </authorList>
    </citation>
    <scope>NUCLEOTIDE SEQUENCE [LARGE SCALE GENOMIC DNA]</scope>
    <source>
        <strain evidence="2 3">ATCC BAA-789</strain>
    </source>
</reference>
<evidence type="ECO:0000313" key="2">
    <source>
        <dbReference type="EMBL" id="NKX94260.1"/>
    </source>
</evidence>
<dbReference type="Proteomes" id="UP000774283">
    <property type="component" value="Unassembled WGS sequence"/>
</dbReference>
<organism evidence="2 3">
    <name type="scientific">Sanguibacter hominis ATCC BAA-789</name>
    <dbReference type="NCBI Taxonomy" id="1312740"/>
    <lineage>
        <taxon>Bacteria</taxon>
        <taxon>Bacillati</taxon>
        <taxon>Actinomycetota</taxon>
        <taxon>Actinomycetes</taxon>
        <taxon>Micrococcales</taxon>
        <taxon>Sanguibacteraceae</taxon>
        <taxon>Sanguibacter</taxon>
    </lineage>
</organism>
<keyword evidence="1" id="KW-0812">Transmembrane</keyword>
<name>A0A9X5FD84_9MICO</name>
<protein>
    <recommendedName>
        <fullName evidence="4">PrgI family protein</fullName>
    </recommendedName>
</protein>
<dbReference type="EMBL" id="JAAXOW010000007">
    <property type="protein sequence ID" value="NKX94260.1"/>
    <property type="molecule type" value="Genomic_DNA"/>
</dbReference>
<gene>
    <name evidence="2" type="ORF">HF995_13440</name>
</gene>
<dbReference type="InterPro" id="IPR049978">
    <property type="entry name" value="SCO6880-like"/>
</dbReference>